<dbReference type="InterPro" id="IPR001375">
    <property type="entry name" value="Peptidase_S9_cat"/>
</dbReference>
<dbReference type="SUPFAM" id="SSF53474">
    <property type="entry name" value="alpha/beta-Hydrolases"/>
    <property type="match status" value="1"/>
</dbReference>
<dbReference type="Pfam" id="PF00326">
    <property type="entry name" value="Peptidase_S9"/>
    <property type="match status" value="1"/>
</dbReference>
<accession>A0A8H5HCX1</accession>
<name>A0A8H5HCX1_9AGAR</name>
<proteinExistence type="predicted"/>
<keyword evidence="1" id="KW-0378">Hydrolase</keyword>
<protein>
    <recommendedName>
        <fullName evidence="7">Alpha/beta-hydrolase</fullName>
    </recommendedName>
</protein>
<keyword evidence="6" id="KW-1185">Reference proteome</keyword>
<evidence type="ECO:0008006" key="7">
    <source>
        <dbReference type="Google" id="ProtNLM"/>
    </source>
</evidence>
<dbReference type="GO" id="GO:0008236">
    <property type="term" value="F:serine-type peptidase activity"/>
    <property type="evidence" value="ECO:0007669"/>
    <property type="project" value="InterPro"/>
</dbReference>
<dbReference type="PANTHER" id="PTHR48081">
    <property type="entry name" value="AB HYDROLASE SUPERFAMILY PROTEIN C4A8.06C"/>
    <property type="match status" value="1"/>
</dbReference>
<dbReference type="Gene3D" id="3.40.50.1820">
    <property type="entry name" value="alpha/beta hydrolase"/>
    <property type="match status" value="1"/>
</dbReference>
<evidence type="ECO:0000313" key="5">
    <source>
        <dbReference type="EMBL" id="KAF5380715.1"/>
    </source>
</evidence>
<feature type="domain" description="Alpha/beta hydrolase fold-3" evidence="4">
    <location>
        <begin position="55"/>
        <end position="176"/>
    </location>
</feature>
<dbReference type="OrthoDB" id="19653at2759"/>
<dbReference type="Proteomes" id="UP000518752">
    <property type="component" value="Unassembled WGS sequence"/>
</dbReference>
<dbReference type="GO" id="GO:0006508">
    <property type="term" value="P:proteolysis"/>
    <property type="evidence" value="ECO:0007669"/>
    <property type="project" value="InterPro"/>
</dbReference>
<evidence type="ECO:0000259" key="3">
    <source>
        <dbReference type="Pfam" id="PF00326"/>
    </source>
</evidence>
<reference evidence="5 6" key="1">
    <citation type="journal article" date="2020" name="ISME J.">
        <title>Uncovering the hidden diversity of litter-decomposition mechanisms in mushroom-forming fungi.</title>
        <authorList>
            <person name="Floudas D."/>
            <person name="Bentzer J."/>
            <person name="Ahren D."/>
            <person name="Johansson T."/>
            <person name="Persson P."/>
            <person name="Tunlid A."/>
        </authorList>
    </citation>
    <scope>NUCLEOTIDE SEQUENCE [LARGE SCALE GENOMIC DNA]</scope>
    <source>
        <strain evidence="5 6">CBS 406.79</strain>
    </source>
</reference>
<dbReference type="Pfam" id="PF07859">
    <property type="entry name" value="Abhydrolase_3"/>
    <property type="match status" value="1"/>
</dbReference>
<evidence type="ECO:0000259" key="4">
    <source>
        <dbReference type="Pfam" id="PF07859"/>
    </source>
</evidence>
<dbReference type="AlphaFoldDB" id="A0A8H5HCX1"/>
<gene>
    <name evidence="5" type="ORF">D9757_007055</name>
</gene>
<dbReference type="InterPro" id="IPR013094">
    <property type="entry name" value="AB_hydrolase_3"/>
</dbReference>
<sequence length="410" mass="45543">MSIETIPIECRTLTYKTLNLPGDIKVPILLDLHFSPSAIRQNLATKNDLNLACLCYFHGGGLVVGDRKSWFPKWLSERITAAGHVFISPDYRLIPSGSTTSHEVLEDVQDVFQFISGLALDISSEEFSISPSNSNTLSFRIDPDRIAASGSSAGANCAYLAAMHANPKPKAVLSMYGQGGNFLIPHYYAVKHSVFLRGREMLDPNLFPEFLYPAPTVTDRSRPITGSPNTYFPPESPADSVPIPGSSDNTGPPGFPSNRRMFLGRLYLQMGRFLDYYTGEHDPSLSVALRRHAEDLRSTPLSDSNDATVSTALANIIPEKHRHLFPSLCSPAEYASWPPVYFFHGSLDSAVPIQESYHLHDLLHEAGVSPVMSIAEGMEHSFDYEPGAEDVHREEFDKIQDWLDQFLRQQ</sequence>
<dbReference type="InterPro" id="IPR050300">
    <property type="entry name" value="GDXG_lipolytic_enzyme"/>
</dbReference>
<feature type="region of interest" description="Disordered" evidence="2">
    <location>
        <begin position="218"/>
        <end position="256"/>
    </location>
</feature>
<comment type="caution">
    <text evidence="5">The sequence shown here is derived from an EMBL/GenBank/DDBJ whole genome shotgun (WGS) entry which is preliminary data.</text>
</comment>
<evidence type="ECO:0000313" key="6">
    <source>
        <dbReference type="Proteomes" id="UP000518752"/>
    </source>
</evidence>
<dbReference type="InterPro" id="IPR029058">
    <property type="entry name" value="AB_hydrolase_fold"/>
</dbReference>
<dbReference type="PANTHER" id="PTHR48081:SF3">
    <property type="entry name" value="ALPHA_BETA HYDROLASE FOLD-3 DOMAIN-CONTAINING PROTEIN"/>
    <property type="match status" value="1"/>
</dbReference>
<evidence type="ECO:0000256" key="2">
    <source>
        <dbReference type="SAM" id="MobiDB-lite"/>
    </source>
</evidence>
<evidence type="ECO:0000256" key="1">
    <source>
        <dbReference type="ARBA" id="ARBA00022801"/>
    </source>
</evidence>
<organism evidence="5 6">
    <name type="scientific">Collybiopsis confluens</name>
    <dbReference type="NCBI Taxonomy" id="2823264"/>
    <lineage>
        <taxon>Eukaryota</taxon>
        <taxon>Fungi</taxon>
        <taxon>Dikarya</taxon>
        <taxon>Basidiomycota</taxon>
        <taxon>Agaricomycotina</taxon>
        <taxon>Agaricomycetes</taxon>
        <taxon>Agaricomycetidae</taxon>
        <taxon>Agaricales</taxon>
        <taxon>Marasmiineae</taxon>
        <taxon>Omphalotaceae</taxon>
        <taxon>Collybiopsis</taxon>
    </lineage>
</organism>
<feature type="domain" description="Peptidase S9 prolyl oligopeptidase catalytic" evidence="3">
    <location>
        <begin position="334"/>
        <end position="408"/>
    </location>
</feature>
<dbReference type="EMBL" id="JAACJN010000063">
    <property type="protein sequence ID" value="KAF5380715.1"/>
    <property type="molecule type" value="Genomic_DNA"/>
</dbReference>